<dbReference type="GO" id="GO:0000422">
    <property type="term" value="P:autophagy of mitochondrion"/>
    <property type="evidence" value="ECO:0007669"/>
    <property type="project" value="EnsemblFungi"/>
</dbReference>
<dbReference type="GO" id="GO:0005739">
    <property type="term" value="C:mitochondrion"/>
    <property type="evidence" value="ECO:0007669"/>
    <property type="project" value="EnsemblFungi"/>
</dbReference>
<sequence>MDDLELRLSELITTASDYSLPSQVDQCKLKEFFKLLVNNKDMPDILSIETLPKMIVKFMDYCEDDFLLETVVQESFFWTILIATCSRVSLVEMNFVMKKLFTICLDDQTRHKKHLVTIMRSLYVNPIFVQTYTKYVLQSAENLSETKLALEIFSLHFECLSSLSFEDLSLTVAIIMRNFINLNELREFFSNLIDNDDVSDTLFKSFTGIKYGKTGILSRYSLQEYEGPLKDRYFNALKEVSALSSITNNNFTEETKMLQDEKKITLLQAYDAVNFLENSNLSFKKTYSEQLLFGISPFPLSKALVRVSIALDNYSTNLRLTDSAEKFIIFLLINNASIYYIIMERILNMWAESDAKTGNDLESLLDLIPIIIDKSMTPHNFTYGCNFFKTRLKTLENISYKVARNWQLDTLRQKHYSKWSGRVIEFDAMLTTQVYEYVRHQRLLQLQNGSWVYAENPLAPDVQYPRVAFIVLSANQNNILLREFDIRPEELPQIGDNRITLSSDKNLNFSKSQTKVVRLSDIFYFEGNQITIGNNVPDDFKMVNLIQKSVYVEINLSDRNHNVLLNLYFDTKETTYVWLDGLRLISSLEKHKDSISQSTKEQIETLVDVRKNVQLINLSVDYDIDLSVDDSESESDEDIYNLDHLKNIASNFYYD</sequence>
<protein>
    <recommendedName>
        <fullName evidence="1">PH domain-containing protein</fullName>
    </recommendedName>
</protein>
<gene>
    <name evidence="2" type="primary">TBLA0C03640</name>
    <name evidence="2" type="ORF">TBLA_0C03640</name>
</gene>
<dbReference type="AlphaFoldDB" id="I2H1B5"/>
<dbReference type="OMA" id="CYHTLIS"/>
<keyword evidence="3" id="KW-1185">Reference proteome</keyword>
<dbReference type="HOGENOM" id="CLU_425916_0_0_1"/>
<dbReference type="RefSeq" id="XP_004179686.1">
    <property type="nucleotide sequence ID" value="XM_004179638.1"/>
</dbReference>
<dbReference type="GO" id="GO:0035556">
    <property type="term" value="P:intracellular signal transduction"/>
    <property type="evidence" value="ECO:0007669"/>
    <property type="project" value="EnsemblFungi"/>
</dbReference>
<dbReference type="Proteomes" id="UP000002866">
    <property type="component" value="Chromosome 3"/>
</dbReference>
<dbReference type="OrthoDB" id="28413at2759"/>
<dbReference type="Pfam" id="PF16457">
    <property type="entry name" value="PH_12"/>
    <property type="match status" value="1"/>
</dbReference>
<name>I2H1B5_HENB6</name>
<evidence type="ECO:0000313" key="2">
    <source>
        <dbReference type="EMBL" id="CCH60167.1"/>
    </source>
</evidence>
<evidence type="ECO:0000259" key="1">
    <source>
        <dbReference type="Pfam" id="PF16457"/>
    </source>
</evidence>
<dbReference type="GeneID" id="14495147"/>
<dbReference type="KEGG" id="tbl:TBLA_0C03640"/>
<dbReference type="InterPro" id="IPR001849">
    <property type="entry name" value="PH_domain"/>
</dbReference>
<dbReference type="FunCoup" id="I2H1B5">
    <property type="interactions" value="17"/>
</dbReference>
<dbReference type="InParanoid" id="I2H1B5"/>
<accession>I2H1B5</accession>
<reference evidence="2 3" key="1">
    <citation type="journal article" date="2011" name="Proc. Natl. Acad. Sci. U.S.A.">
        <title>Evolutionary erosion of yeast sex chromosomes by mating-type switching accidents.</title>
        <authorList>
            <person name="Gordon J.L."/>
            <person name="Armisen D."/>
            <person name="Proux-Wera E."/>
            <person name="Oheigeartaigh S.S."/>
            <person name="Byrne K.P."/>
            <person name="Wolfe K.H."/>
        </authorList>
    </citation>
    <scope>NUCLEOTIDE SEQUENCE [LARGE SCALE GENOMIC DNA]</scope>
    <source>
        <strain evidence="3">ATCC 34711 / CBS 6284 / DSM 70876 / NBRC 10599 / NRRL Y-10934 / UCD 77-7</strain>
    </source>
</reference>
<dbReference type="STRING" id="1071380.I2H1B5"/>
<dbReference type="EMBL" id="HE806318">
    <property type="protein sequence ID" value="CCH60167.1"/>
    <property type="molecule type" value="Genomic_DNA"/>
</dbReference>
<dbReference type="eggNOG" id="ENOG502R0G6">
    <property type="taxonomic scope" value="Eukaryota"/>
</dbReference>
<feature type="domain" description="PH" evidence="1">
    <location>
        <begin position="438"/>
        <end position="584"/>
    </location>
</feature>
<evidence type="ECO:0000313" key="3">
    <source>
        <dbReference type="Proteomes" id="UP000002866"/>
    </source>
</evidence>
<organism evidence="2 3">
    <name type="scientific">Henningerozyma blattae (strain ATCC 34711 / CBS 6284 / DSM 70876 / NBRC 10599 / NRRL Y-10934 / UCD 77-7)</name>
    <name type="common">Yeast</name>
    <name type="synonym">Tetrapisispora blattae</name>
    <dbReference type="NCBI Taxonomy" id="1071380"/>
    <lineage>
        <taxon>Eukaryota</taxon>
        <taxon>Fungi</taxon>
        <taxon>Dikarya</taxon>
        <taxon>Ascomycota</taxon>
        <taxon>Saccharomycotina</taxon>
        <taxon>Saccharomycetes</taxon>
        <taxon>Saccharomycetales</taxon>
        <taxon>Saccharomycetaceae</taxon>
        <taxon>Henningerozyma</taxon>
    </lineage>
</organism>
<dbReference type="GO" id="GO:0005886">
    <property type="term" value="C:plasma membrane"/>
    <property type="evidence" value="ECO:0007669"/>
    <property type="project" value="EnsemblFungi"/>
</dbReference>
<proteinExistence type="predicted"/>